<evidence type="ECO:0000259" key="6">
    <source>
        <dbReference type="PROSITE" id="PS50173"/>
    </source>
</evidence>
<dbReference type="PROSITE" id="PS50173">
    <property type="entry name" value="UMUC"/>
    <property type="match status" value="1"/>
</dbReference>
<dbReference type="GO" id="GO:0003887">
    <property type="term" value="F:DNA-directed DNA polymerase activity"/>
    <property type="evidence" value="ECO:0007669"/>
    <property type="project" value="TreeGrafter"/>
</dbReference>
<dbReference type="Pfam" id="PF00817">
    <property type="entry name" value="IMS"/>
    <property type="match status" value="1"/>
</dbReference>
<dbReference type="PANTHER" id="PTHR11076">
    <property type="entry name" value="DNA REPAIR POLYMERASE UMUC / TRANSFERASE FAMILY MEMBER"/>
    <property type="match status" value="1"/>
</dbReference>
<evidence type="ECO:0000256" key="5">
    <source>
        <dbReference type="ARBA" id="ARBA00023236"/>
    </source>
</evidence>
<dbReference type="Pfam" id="PF11799">
    <property type="entry name" value="IMS_C"/>
    <property type="match status" value="1"/>
</dbReference>
<dbReference type="GO" id="GO:0042276">
    <property type="term" value="P:error-prone translesion synthesis"/>
    <property type="evidence" value="ECO:0007669"/>
    <property type="project" value="TreeGrafter"/>
</dbReference>
<dbReference type="Gene3D" id="3.40.1170.60">
    <property type="match status" value="1"/>
</dbReference>
<dbReference type="OrthoDB" id="9808813at2"/>
<dbReference type="InterPro" id="IPR043128">
    <property type="entry name" value="Rev_trsase/Diguanyl_cyclase"/>
</dbReference>
<dbReference type="HOGENOM" id="CLU_012348_3_0_6"/>
<dbReference type="PANTHER" id="PTHR11076:SF34">
    <property type="entry name" value="PROTEIN UMUC"/>
    <property type="match status" value="1"/>
</dbReference>
<dbReference type="GO" id="GO:0005829">
    <property type="term" value="C:cytosol"/>
    <property type="evidence" value="ECO:0007669"/>
    <property type="project" value="TreeGrafter"/>
</dbReference>
<dbReference type="GO" id="GO:0006281">
    <property type="term" value="P:DNA repair"/>
    <property type="evidence" value="ECO:0007669"/>
    <property type="project" value="UniProtKB-KW"/>
</dbReference>
<dbReference type="SUPFAM" id="SSF56672">
    <property type="entry name" value="DNA/RNA polymerases"/>
    <property type="match status" value="1"/>
</dbReference>
<proteinExistence type="inferred from homology"/>
<name>Q0VP68_ALCBS</name>
<feature type="domain" description="UmuC" evidence="6">
    <location>
        <begin position="2"/>
        <end position="186"/>
    </location>
</feature>
<sequence>MFALVDCNSFYAACERLFRPDLQGRPVVVLSNNDGCIVAGSAEAKALGVKTGMPLFQAHDLIRGHKVAVFSSNYALYGDISQRVMATLETLAPRVEAYSIDEAFLDVSLMKTAELQPLALQIRARIDRWVGVPVCVGVAPTKVLAKLANHAAKRYPATGGVVVLSDPLRRDKLLSLTPISQVWGVGRRLRGRFEALGINTALDLARADVGMIRQRFSVVQERLVRELNGEPCLSLDTQPSPRQQVIYSRSFGEPVAALPPLRQALSDFVSRAMESLRKEGLYAGRVTVYLRTAPMGKPQQLFPDTLSAVLSPATADTRLVVRQAQALLAQLWWPGYRYGKAGVILTDLRGRDQVQCGLFAEQKPAEQETGRRGEALMAVMDSINQSGVGKVWLAGRGMQGNQHSTWAMRRAHLSPAYTSRWSDLPVVR</sequence>
<dbReference type="KEGG" id="abo:ABO_1582"/>
<evidence type="ECO:0000256" key="4">
    <source>
        <dbReference type="ARBA" id="ARBA00023204"/>
    </source>
</evidence>
<dbReference type="eggNOG" id="COG0389">
    <property type="taxonomic scope" value="Bacteria"/>
</dbReference>
<keyword evidence="8" id="KW-1185">Reference proteome</keyword>
<dbReference type="EMBL" id="AM286690">
    <property type="protein sequence ID" value="CAL17030.1"/>
    <property type="molecule type" value="Genomic_DNA"/>
</dbReference>
<dbReference type="Pfam" id="PF13438">
    <property type="entry name" value="DUF4113"/>
    <property type="match status" value="1"/>
</dbReference>
<dbReference type="RefSeq" id="WP_011588863.1">
    <property type="nucleotide sequence ID" value="NC_008260.1"/>
</dbReference>
<dbReference type="Gene3D" id="3.30.70.270">
    <property type="match status" value="1"/>
</dbReference>
<dbReference type="InterPro" id="IPR001126">
    <property type="entry name" value="UmuC"/>
</dbReference>
<dbReference type="CDD" id="cd01700">
    <property type="entry name" value="PolY_Pol_V_umuC"/>
    <property type="match status" value="1"/>
</dbReference>
<evidence type="ECO:0000256" key="3">
    <source>
        <dbReference type="ARBA" id="ARBA00023199"/>
    </source>
</evidence>
<gene>
    <name evidence="7" type="ordered locus">ABO_1582</name>
</gene>
<comment type="similarity">
    <text evidence="1">Belongs to the DNA polymerase type-Y family.</text>
</comment>
<dbReference type="GO" id="GO:0003684">
    <property type="term" value="F:damaged DNA binding"/>
    <property type="evidence" value="ECO:0007669"/>
    <property type="project" value="InterPro"/>
</dbReference>
<keyword evidence="4" id="KW-0234">DNA repair</keyword>
<dbReference type="NCBIfam" id="NF002955">
    <property type="entry name" value="PRK03609.1"/>
    <property type="match status" value="1"/>
</dbReference>
<dbReference type="AlphaFoldDB" id="Q0VP68"/>
<accession>Q0VP68</accession>
<protein>
    <submittedName>
        <fullName evidence="7">DNA-damage-inducible protein</fullName>
    </submittedName>
</protein>
<reference evidence="7 8" key="1">
    <citation type="journal article" date="2006" name="Nat. Biotechnol.">
        <title>Genome sequence of the ubiquitous hydrocarbon-degrading marine bacterium Alcanivorax borkumensis.</title>
        <authorList>
            <person name="Schneiker S."/>
            <person name="Martins dos Santos V.A.P."/>
            <person name="Bartels D."/>
            <person name="Bekel T."/>
            <person name="Brecht M."/>
            <person name="Buhrmester J."/>
            <person name="Chernikova T.N."/>
            <person name="Denaro R."/>
            <person name="Ferrer M."/>
            <person name="Gertler C."/>
            <person name="Goesmann A."/>
            <person name="Golyshina O.V."/>
            <person name="Kaminski F."/>
            <person name="Khachane A.N."/>
            <person name="Lang S."/>
            <person name="Linke B."/>
            <person name="McHardy A.C."/>
            <person name="Meyer F."/>
            <person name="Nechitaylo T."/>
            <person name="Puehler A."/>
            <person name="Regenhardt D."/>
            <person name="Rupp O."/>
            <person name="Sabirova J.S."/>
            <person name="Selbitschka W."/>
            <person name="Yakimov M.M."/>
            <person name="Timmis K.N."/>
            <person name="Vorhoelter F.-J."/>
            <person name="Weidner S."/>
            <person name="Kaiser O."/>
            <person name="Golyshin P.N."/>
        </authorList>
    </citation>
    <scope>NUCLEOTIDE SEQUENCE [LARGE SCALE GENOMIC DNA]</scope>
    <source>
        <strain evidence="8">ATCC 700651 / DSM 11573 / NCIMB 13689 / SK2</strain>
    </source>
</reference>
<dbReference type="InterPro" id="IPR043502">
    <property type="entry name" value="DNA/RNA_pol_sf"/>
</dbReference>
<keyword evidence="3" id="KW-0741">SOS mutagenesis</keyword>
<dbReference type="STRING" id="393595.ABO_1582"/>
<evidence type="ECO:0000313" key="8">
    <source>
        <dbReference type="Proteomes" id="UP000008871"/>
    </source>
</evidence>
<evidence type="ECO:0000256" key="1">
    <source>
        <dbReference type="ARBA" id="ARBA00010945"/>
    </source>
</evidence>
<dbReference type="Proteomes" id="UP000008871">
    <property type="component" value="Chromosome"/>
</dbReference>
<dbReference type="InterPro" id="IPR025188">
    <property type="entry name" value="DUF4113"/>
</dbReference>
<organism evidence="7 8">
    <name type="scientific">Alcanivorax borkumensis (strain ATCC 700651 / DSM 11573 / NCIMB 13689 / SK2)</name>
    <dbReference type="NCBI Taxonomy" id="393595"/>
    <lineage>
        <taxon>Bacteria</taxon>
        <taxon>Pseudomonadati</taxon>
        <taxon>Pseudomonadota</taxon>
        <taxon>Gammaproteobacteria</taxon>
        <taxon>Oceanospirillales</taxon>
        <taxon>Alcanivoracaceae</taxon>
        <taxon>Alcanivorax</taxon>
    </lineage>
</organism>
<keyword evidence="5" id="KW-0742">SOS response</keyword>
<keyword evidence="2" id="KW-0227">DNA damage</keyword>
<dbReference type="InterPro" id="IPR017961">
    <property type="entry name" value="DNA_pol_Y-fam_little_finger"/>
</dbReference>
<evidence type="ECO:0000313" key="7">
    <source>
        <dbReference type="EMBL" id="CAL17030.1"/>
    </source>
</evidence>
<evidence type="ECO:0000256" key="2">
    <source>
        <dbReference type="ARBA" id="ARBA00022763"/>
    </source>
</evidence>
<dbReference type="Gene3D" id="1.10.150.20">
    <property type="entry name" value="5' to 3' exonuclease, C-terminal subdomain"/>
    <property type="match status" value="1"/>
</dbReference>
<dbReference type="InterPro" id="IPR050116">
    <property type="entry name" value="DNA_polymerase-Y"/>
</dbReference>
<dbReference type="GO" id="GO:0009432">
    <property type="term" value="P:SOS response"/>
    <property type="evidence" value="ECO:0007669"/>
    <property type="project" value="UniProtKB-KW"/>
</dbReference>